<accession>A0ABW3XKS0</accession>
<feature type="region of interest" description="Disordered" evidence="1">
    <location>
        <begin position="51"/>
        <end position="96"/>
    </location>
</feature>
<comment type="caution">
    <text evidence="2">The sequence shown here is derived from an EMBL/GenBank/DDBJ whole genome shotgun (WGS) entry which is preliminary data.</text>
</comment>
<reference evidence="3" key="1">
    <citation type="journal article" date="2019" name="Int. J. Syst. Evol. Microbiol.">
        <title>The Global Catalogue of Microorganisms (GCM) 10K type strain sequencing project: providing services to taxonomists for standard genome sequencing and annotation.</title>
        <authorList>
            <consortium name="The Broad Institute Genomics Platform"/>
            <consortium name="The Broad Institute Genome Sequencing Center for Infectious Disease"/>
            <person name="Wu L."/>
            <person name="Ma J."/>
        </authorList>
    </citation>
    <scope>NUCLEOTIDE SEQUENCE [LARGE SCALE GENOMIC DNA]</scope>
    <source>
        <strain evidence="3">CGMCC 4.7020</strain>
    </source>
</reference>
<dbReference type="RefSeq" id="WP_381329031.1">
    <property type="nucleotide sequence ID" value="NZ_JBHTMM010000041.1"/>
</dbReference>
<evidence type="ECO:0000256" key="1">
    <source>
        <dbReference type="SAM" id="MobiDB-lite"/>
    </source>
</evidence>
<proteinExistence type="predicted"/>
<name>A0ABW3XKS0_9ACTN</name>
<protein>
    <submittedName>
        <fullName evidence="2">Uncharacterized protein</fullName>
    </submittedName>
</protein>
<evidence type="ECO:0000313" key="2">
    <source>
        <dbReference type="EMBL" id="MFD1309706.1"/>
    </source>
</evidence>
<organism evidence="2 3">
    <name type="scientific">Streptomyces kaempferi</name>
    <dbReference type="NCBI Taxonomy" id="333725"/>
    <lineage>
        <taxon>Bacteria</taxon>
        <taxon>Bacillati</taxon>
        <taxon>Actinomycetota</taxon>
        <taxon>Actinomycetes</taxon>
        <taxon>Kitasatosporales</taxon>
        <taxon>Streptomycetaceae</taxon>
        <taxon>Streptomyces</taxon>
    </lineage>
</organism>
<keyword evidence="3" id="KW-1185">Reference proteome</keyword>
<evidence type="ECO:0000313" key="3">
    <source>
        <dbReference type="Proteomes" id="UP001597058"/>
    </source>
</evidence>
<dbReference type="Proteomes" id="UP001597058">
    <property type="component" value="Unassembled WGS sequence"/>
</dbReference>
<sequence>MTDEITRQILQWGPAGVLVVLLLTRVLVTRPELAQAQADATEWRRLFEAEQGAHRTTQTALEAERKRMDAATESSHMAEMLLRHLGHPTGPPGGGP</sequence>
<gene>
    <name evidence="2" type="ORF">ACFQ5X_28090</name>
</gene>
<dbReference type="EMBL" id="JBHTMM010000041">
    <property type="protein sequence ID" value="MFD1309706.1"/>
    <property type="molecule type" value="Genomic_DNA"/>
</dbReference>